<evidence type="ECO:0000313" key="2">
    <source>
        <dbReference type="EMBL" id="KAL2051856.1"/>
    </source>
</evidence>
<dbReference type="Proteomes" id="UP001590951">
    <property type="component" value="Unassembled WGS sequence"/>
</dbReference>
<dbReference type="InterPro" id="IPR011009">
    <property type="entry name" value="Kinase-like_dom_sf"/>
</dbReference>
<dbReference type="PROSITE" id="PS50011">
    <property type="entry name" value="PROTEIN_KINASE_DOM"/>
    <property type="match status" value="1"/>
</dbReference>
<organism evidence="2 3">
    <name type="scientific">Lepraria finkii</name>
    <dbReference type="NCBI Taxonomy" id="1340010"/>
    <lineage>
        <taxon>Eukaryota</taxon>
        <taxon>Fungi</taxon>
        <taxon>Dikarya</taxon>
        <taxon>Ascomycota</taxon>
        <taxon>Pezizomycotina</taxon>
        <taxon>Lecanoromycetes</taxon>
        <taxon>OSLEUM clade</taxon>
        <taxon>Lecanoromycetidae</taxon>
        <taxon>Lecanorales</taxon>
        <taxon>Lecanorineae</taxon>
        <taxon>Stereocaulaceae</taxon>
        <taxon>Lepraria</taxon>
    </lineage>
</organism>
<accession>A0ABR4B4M5</accession>
<sequence length="311" mass="36152">MHDNDYFSHRSPYEEGKTLILSVTEGVPPNKHTLKLQILRPIQPNTLSCVMEVDVLAVSGSTKPAKHSILKLYDWRYATQLRQDHGVGQWDAYHEDIYRTFVEEGGAKKFISALEDHNSVDDQLWDTARNETFLFDYCRDLHSCEVEAYSRLEDLQERYVPRFFADVRLNAFTTPNAFFEVRGILLEFISGYSLADLAKHAPQSSWQRICDETIRAVNLISDHGILNEDVKPRNVLIRRRDKFSECEVVVIDFAQCRFRATGQSEAAWKYEKWRQDEEGAIGYVMAHKLNGAFEYRPSYRFLCTCTQCRDL</sequence>
<gene>
    <name evidence="2" type="ORF">ABVK25_007771</name>
</gene>
<feature type="domain" description="Protein kinase" evidence="1">
    <location>
        <begin position="79"/>
        <end position="311"/>
    </location>
</feature>
<evidence type="ECO:0000313" key="3">
    <source>
        <dbReference type="Proteomes" id="UP001590951"/>
    </source>
</evidence>
<dbReference type="EMBL" id="JBHFEH010000031">
    <property type="protein sequence ID" value="KAL2051856.1"/>
    <property type="molecule type" value="Genomic_DNA"/>
</dbReference>
<proteinExistence type="predicted"/>
<protein>
    <recommendedName>
        <fullName evidence="1">Protein kinase domain-containing protein</fullName>
    </recommendedName>
</protein>
<dbReference type="Gene3D" id="1.10.510.10">
    <property type="entry name" value="Transferase(Phosphotransferase) domain 1"/>
    <property type="match status" value="1"/>
</dbReference>
<evidence type="ECO:0000259" key="1">
    <source>
        <dbReference type="PROSITE" id="PS50011"/>
    </source>
</evidence>
<dbReference type="SUPFAM" id="SSF56112">
    <property type="entry name" value="Protein kinase-like (PK-like)"/>
    <property type="match status" value="1"/>
</dbReference>
<dbReference type="InterPro" id="IPR000719">
    <property type="entry name" value="Prot_kinase_dom"/>
</dbReference>
<keyword evidence="3" id="KW-1185">Reference proteome</keyword>
<reference evidence="2 3" key="1">
    <citation type="submission" date="2024-09" db="EMBL/GenBank/DDBJ databases">
        <title>Rethinking Asexuality: The Enigmatic Case of Functional Sexual Genes in Lepraria (Stereocaulaceae).</title>
        <authorList>
            <person name="Doellman M."/>
            <person name="Sun Y."/>
            <person name="Barcenas-Pena A."/>
            <person name="Lumbsch H.T."/>
            <person name="Grewe F."/>
        </authorList>
    </citation>
    <scope>NUCLEOTIDE SEQUENCE [LARGE SCALE GENOMIC DNA]</scope>
    <source>
        <strain evidence="2 3">Grewe 0041</strain>
    </source>
</reference>
<name>A0ABR4B4M5_9LECA</name>
<comment type="caution">
    <text evidence="2">The sequence shown here is derived from an EMBL/GenBank/DDBJ whole genome shotgun (WGS) entry which is preliminary data.</text>
</comment>